<reference evidence="21" key="1">
    <citation type="submission" date="2025-08" db="UniProtKB">
        <authorList>
            <consortium name="RefSeq"/>
        </authorList>
    </citation>
    <scope>IDENTIFICATION</scope>
    <source>
        <tissue evidence="21">Whole Larva</tissue>
    </source>
</reference>
<dbReference type="Gene3D" id="3.40.190.10">
    <property type="entry name" value="Periplasmic binding protein-like II"/>
    <property type="match status" value="3"/>
</dbReference>
<evidence type="ECO:0000256" key="4">
    <source>
        <dbReference type="ARBA" id="ARBA00022475"/>
    </source>
</evidence>
<dbReference type="SUPFAM" id="SSF53822">
    <property type="entry name" value="Periplasmic binding protein-like I"/>
    <property type="match status" value="1"/>
</dbReference>
<feature type="chain" id="PRO_5046844483" evidence="17">
    <location>
        <begin position="19"/>
        <end position="919"/>
    </location>
</feature>
<evidence type="ECO:0000256" key="14">
    <source>
        <dbReference type="ARBA" id="ARBA00023303"/>
    </source>
</evidence>
<protein>
    <submittedName>
        <fullName evidence="21">Glutamate receptor ionotropic, kainate 2-like</fullName>
    </submittedName>
</protein>
<dbReference type="PRINTS" id="PR00177">
    <property type="entry name" value="NMDARECEPTOR"/>
</dbReference>
<dbReference type="InterPro" id="IPR019594">
    <property type="entry name" value="Glu/Gly-bd"/>
</dbReference>
<dbReference type="PANTHER" id="PTHR18966">
    <property type="entry name" value="IONOTROPIC GLUTAMATE RECEPTOR"/>
    <property type="match status" value="1"/>
</dbReference>
<dbReference type="SUPFAM" id="SSF53850">
    <property type="entry name" value="Periplasmic binding protein-like II"/>
    <property type="match status" value="1"/>
</dbReference>
<evidence type="ECO:0000259" key="18">
    <source>
        <dbReference type="SMART" id="SM00079"/>
    </source>
</evidence>
<evidence type="ECO:0000256" key="9">
    <source>
        <dbReference type="ARBA" id="ARBA00023136"/>
    </source>
</evidence>
<dbReference type="Pfam" id="PF00060">
    <property type="entry name" value="Lig_chan"/>
    <property type="match status" value="1"/>
</dbReference>
<evidence type="ECO:0000313" key="21">
    <source>
        <dbReference type="RefSeq" id="XP_017773931.1"/>
    </source>
</evidence>
<evidence type="ECO:0000256" key="11">
    <source>
        <dbReference type="ARBA" id="ARBA00023180"/>
    </source>
</evidence>
<proteinExistence type="inferred from homology"/>
<dbReference type="InterPro" id="IPR001828">
    <property type="entry name" value="ANF_lig-bd_rcpt"/>
</dbReference>
<dbReference type="SMART" id="SM00918">
    <property type="entry name" value="Lig_chan-Glu_bd"/>
    <property type="match status" value="1"/>
</dbReference>
<keyword evidence="11" id="KW-0325">Glycoprotein</keyword>
<gene>
    <name evidence="21" type="primary">LOC108560758</name>
</gene>
<dbReference type="RefSeq" id="XP_017773931.1">
    <property type="nucleotide sequence ID" value="XM_017918442.1"/>
</dbReference>
<keyword evidence="9 16" id="KW-0472">Membrane</keyword>
<accession>A0ABM1MH81</accession>
<keyword evidence="8" id="KW-0406">Ion transport</keyword>
<keyword evidence="17" id="KW-0732">Signal</keyword>
<evidence type="ECO:0000256" key="8">
    <source>
        <dbReference type="ARBA" id="ARBA00023065"/>
    </source>
</evidence>
<dbReference type="InterPro" id="IPR001320">
    <property type="entry name" value="Iontro_rcpt_C"/>
</dbReference>
<dbReference type="CDD" id="cd06382">
    <property type="entry name" value="PBP1_iGluR_Kainate"/>
    <property type="match status" value="1"/>
</dbReference>
<feature type="transmembrane region" description="Helical" evidence="16">
    <location>
        <begin position="626"/>
        <end position="646"/>
    </location>
</feature>
<evidence type="ECO:0000256" key="6">
    <source>
        <dbReference type="ARBA" id="ARBA00022989"/>
    </source>
</evidence>
<evidence type="ECO:0000259" key="19">
    <source>
        <dbReference type="SMART" id="SM00918"/>
    </source>
</evidence>
<evidence type="ECO:0000256" key="16">
    <source>
        <dbReference type="SAM" id="Phobius"/>
    </source>
</evidence>
<evidence type="ECO:0000256" key="13">
    <source>
        <dbReference type="ARBA" id="ARBA00023286"/>
    </source>
</evidence>
<keyword evidence="14" id="KW-0407">Ion channel</keyword>
<evidence type="ECO:0000256" key="2">
    <source>
        <dbReference type="ARBA" id="ARBA00008685"/>
    </source>
</evidence>
<dbReference type="Pfam" id="PF10613">
    <property type="entry name" value="Lig_chan-Glu_bd"/>
    <property type="match status" value="1"/>
</dbReference>
<comment type="subcellular location">
    <subcellularLocation>
        <location evidence="1">Cell membrane</location>
        <topology evidence="1">Multi-pass membrane protein</topology>
    </subcellularLocation>
    <subcellularLocation>
        <location evidence="15">Postsynaptic cell membrane</location>
    </subcellularLocation>
</comment>
<dbReference type="GeneID" id="108560758"/>
<evidence type="ECO:0000256" key="3">
    <source>
        <dbReference type="ARBA" id="ARBA00022448"/>
    </source>
</evidence>
<evidence type="ECO:0000256" key="7">
    <source>
        <dbReference type="ARBA" id="ARBA00023018"/>
    </source>
</evidence>
<keyword evidence="5 16" id="KW-0812">Transmembrane</keyword>
<evidence type="ECO:0000256" key="12">
    <source>
        <dbReference type="ARBA" id="ARBA00023257"/>
    </source>
</evidence>
<dbReference type="InterPro" id="IPR015683">
    <property type="entry name" value="Ionotropic_Glu_rcpt"/>
</dbReference>
<keyword evidence="4" id="KW-1003">Cell membrane</keyword>
<evidence type="ECO:0000256" key="15">
    <source>
        <dbReference type="ARBA" id="ARBA00034100"/>
    </source>
</evidence>
<keyword evidence="13" id="KW-1071">Ligand-gated ion channel</keyword>
<feature type="signal peptide" evidence="17">
    <location>
        <begin position="1"/>
        <end position="18"/>
    </location>
</feature>
<dbReference type="SMART" id="SM00079">
    <property type="entry name" value="PBPe"/>
    <property type="match status" value="1"/>
</dbReference>
<organism evidence="20 21">
    <name type="scientific">Nicrophorus vespilloides</name>
    <name type="common">Boreal carrion beetle</name>
    <dbReference type="NCBI Taxonomy" id="110193"/>
    <lineage>
        <taxon>Eukaryota</taxon>
        <taxon>Metazoa</taxon>
        <taxon>Ecdysozoa</taxon>
        <taxon>Arthropoda</taxon>
        <taxon>Hexapoda</taxon>
        <taxon>Insecta</taxon>
        <taxon>Pterygota</taxon>
        <taxon>Neoptera</taxon>
        <taxon>Endopterygota</taxon>
        <taxon>Coleoptera</taxon>
        <taxon>Polyphaga</taxon>
        <taxon>Staphyliniformia</taxon>
        <taxon>Silphidae</taxon>
        <taxon>Nicrophorinae</taxon>
        <taxon>Nicrophorus</taxon>
    </lineage>
</organism>
<dbReference type="Pfam" id="PF01094">
    <property type="entry name" value="ANF_receptor"/>
    <property type="match status" value="1"/>
</dbReference>
<name>A0ABM1MH81_NICVS</name>
<feature type="domain" description="Ionotropic glutamate receptor C-terminal" evidence="18">
    <location>
        <begin position="416"/>
        <end position="791"/>
    </location>
</feature>
<keyword evidence="6 16" id="KW-1133">Transmembrane helix</keyword>
<keyword evidence="3" id="KW-0813">Transport</keyword>
<evidence type="ECO:0000256" key="10">
    <source>
        <dbReference type="ARBA" id="ARBA00023170"/>
    </source>
</evidence>
<dbReference type="InterPro" id="IPR028082">
    <property type="entry name" value="Peripla_BP_I"/>
</dbReference>
<dbReference type="InterPro" id="IPR001508">
    <property type="entry name" value="Iono_Glu_rcpt_met"/>
</dbReference>
<feature type="transmembrane region" description="Helical" evidence="16">
    <location>
        <begin position="550"/>
        <end position="569"/>
    </location>
</feature>
<feature type="domain" description="Ionotropic glutamate receptor L-glutamate and glycine-binding" evidence="19">
    <location>
        <begin position="426"/>
        <end position="494"/>
    </location>
</feature>
<keyword evidence="10" id="KW-0675">Receptor</keyword>
<comment type="similarity">
    <text evidence="2">Belongs to the glutamate-gated ion channel (TC 1.A.10.1) family.</text>
</comment>
<sequence>MILSSTLITLLWLCYATAQDTFTIAGLFHDDNYQSEMAFKYAIARHNMFNHDIKFKTVIQRIDKNDIFATNKIVCDLVSAEEGIVAIFGPESGVVGPMVESIASNLEIPHLQTYMNYKNNVNSNTVLNIFPDPELLSTGLAALINNMNWKSYMIVYESIDGLMRLQDVLKIPDSSSSPVTIRQLGDSNDHRPLFKEIKKSAETNIILDCDNSIIIDVLKQAKEVDMLDYFHSYVITSLNADTLDFSILDTRANITTVRLFEPNSMNLHNAVRDWEMGELNEMKEIFSLSTSEVLAETALMHDAVNFFTLAFRELHITEPIVAKQLTCDGRVKWDAGYRIATYMKIRPMLGNTVTGTIKFNEVGKRSDFNLHFAEIISGRVEKIAVWGPENGPNALNFTRSVHEQMQQIVENLQKTVVIVSSRLGSPYLKRRQARFEGDILEGNAEFEGYSLDLIDAVAKELNFTYKFVLTSDGAYGSYDKKTKTWNGLIKDLLERKAHLAICDLTITHQRREAVDFSLPFMTLGVSILYSKSKPSERNIFAFMEPLDTYVWIYIVSAYISVTLIMYLIARMAPGDWENPHPCDPNPEELENIWTLKNCLWLILGSTMSQGCDILPKGISSRMATSMWWFFILIISSSYTANLAAFLTMDKMAPSIDSAESLAKQTKIKYGTVDGGSTQTFFKESNFSTFSRMWTQMISTKPSVFEKSNSEGVKRVLTTKNQLYAFLMESSSIEYEIERNCELKQVGNRLDSKGYGIAMPVNSPYRSAINKAVLKLQEDGTLSLLKTKWWKHMYGGGACDDVDDGSSSAELKLANVGGVFLVLGISVSIAMIFAIVEFLWNVHRVSVDLKISHGEAFLLELKFAVKVWITQKRTTPEISENCSQNGDNGIFNKKSTSLEYNSLSSFDNNLKKSKESGLNS</sequence>
<evidence type="ECO:0000256" key="17">
    <source>
        <dbReference type="SAM" id="SignalP"/>
    </source>
</evidence>
<keyword evidence="20" id="KW-1185">Reference proteome</keyword>
<keyword evidence="7" id="KW-0770">Synapse</keyword>
<dbReference type="Gene3D" id="3.40.50.2300">
    <property type="match status" value="2"/>
</dbReference>
<evidence type="ECO:0000313" key="20">
    <source>
        <dbReference type="Proteomes" id="UP000695000"/>
    </source>
</evidence>
<evidence type="ECO:0000256" key="1">
    <source>
        <dbReference type="ARBA" id="ARBA00004651"/>
    </source>
</evidence>
<feature type="transmembrane region" description="Helical" evidence="16">
    <location>
        <begin position="815"/>
        <end position="839"/>
    </location>
</feature>
<evidence type="ECO:0000256" key="5">
    <source>
        <dbReference type="ARBA" id="ARBA00022692"/>
    </source>
</evidence>
<dbReference type="Proteomes" id="UP000695000">
    <property type="component" value="Unplaced"/>
</dbReference>
<keyword evidence="12" id="KW-0628">Postsynaptic cell membrane</keyword>